<proteinExistence type="inferred from homology"/>
<organism evidence="10 11">
    <name type="scientific">Kibdelosporangium persicum</name>
    <dbReference type="NCBI Taxonomy" id="2698649"/>
    <lineage>
        <taxon>Bacteria</taxon>
        <taxon>Bacillati</taxon>
        <taxon>Actinomycetota</taxon>
        <taxon>Actinomycetes</taxon>
        <taxon>Pseudonocardiales</taxon>
        <taxon>Pseudonocardiaceae</taxon>
        <taxon>Kibdelosporangium</taxon>
    </lineage>
</organism>
<evidence type="ECO:0000256" key="2">
    <source>
        <dbReference type="ARBA" id="ARBA00022475"/>
    </source>
</evidence>
<dbReference type="Pfam" id="PF12704">
    <property type="entry name" value="MacB_PCD"/>
    <property type="match status" value="2"/>
</dbReference>
<evidence type="ECO:0000313" key="10">
    <source>
        <dbReference type="EMBL" id="NRN66715.1"/>
    </source>
</evidence>
<keyword evidence="5 7" id="KW-0472">Membrane</keyword>
<feature type="transmembrane region" description="Helical" evidence="7">
    <location>
        <begin position="339"/>
        <end position="357"/>
    </location>
</feature>
<dbReference type="EMBL" id="JAAATY010000011">
    <property type="protein sequence ID" value="NRN66715.1"/>
    <property type="molecule type" value="Genomic_DNA"/>
</dbReference>
<keyword evidence="3 7" id="KW-0812">Transmembrane</keyword>
<dbReference type="InterPro" id="IPR025857">
    <property type="entry name" value="MacB_PCD"/>
</dbReference>
<feature type="domain" description="ABC3 transporter permease C-terminal" evidence="8">
    <location>
        <begin position="696"/>
        <end position="811"/>
    </location>
</feature>
<feature type="domain" description="MacB-like periplasmic core" evidence="9">
    <location>
        <begin position="468"/>
        <end position="662"/>
    </location>
</feature>
<keyword evidence="4 7" id="KW-1133">Transmembrane helix</keyword>
<feature type="transmembrane region" description="Helical" evidence="7">
    <location>
        <begin position="742"/>
        <end position="764"/>
    </location>
</feature>
<evidence type="ECO:0000256" key="4">
    <source>
        <dbReference type="ARBA" id="ARBA00022989"/>
    </source>
</evidence>
<feature type="domain" description="ABC3 transporter permease C-terminal" evidence="8">
    <location>
        <begin position="250"/>
        <end position="364"/>
    </location>
</feature>
<feature type="transmembrane region" description="Helical" evidence="7">
    <location>
        <begin position="414"/>
        <end position="439"/>
    </location>
</feature>
<comment type="caution">
    <text evidence="10">The sequence shown here is derived from an EMBL/GenBank/DDBJ whole genome shotgun (WGS) entry which is preliminary data.</text>
</comment>
<gene>
    <name evidence="10" type="ORF">GC106_39430</name>
</gene>
<sequence length="819" mass="84406">MLRAMLRDLRAHKGRIAMTLIAITLGVAFVVTTWVISDSAAETLRGRDIRGDVAVTVRTVGGGPELTPAERDRLARIPGVASASGVAFGYAGLVGQDGKLTSARPTLAGTGWDSSDRFALVAGRTPAPGEVALHERQAREAGRETGDRTQILLSDGRSVDAVVAGLFTYRPFAETPPSVAFGDPGVLGDRFTRVELVARPGADIDAIAAAARDLVDPALRTVATGADLAAQAQARADDSAQSSRESLLGFAAVALLAGMFVIANTFSMLVTQRTRQLALLRAIGATRRQVRNAVLVEAGVLGWIASTLGVALGIGLGLLGLATTGSDDTNITLSVSPTSILVGYATGVPVTMIAAYASARRAAGVAPVAALRTDGSFAPRSLVARSILGGVAVAAGVVAIVSTLRNDLSTTERIVAMGGGIAVWLGVLFLAPVLANAVLRPVGRVMSRRGGPATRLGVRNSVRDSRRTAATTSALMVGLALVCAFATLGSSITSMLSSSIQATVPAEATVVESPVDNVALGTDVLDKARSVPGVTNASADRYMFVKVTHNGSTSQTTMSAIEPGGVIRPEVVAGTGDVRRGAVVGENQAAMIGARLGDEVTLVLDPTTSVTTTIVGLHKGMEGRPLFYVDLAVMPAKLKATTVTSVYATGPDAAAVRAGIEAAFLDRPDVVVTDRDGVIKEATEGFQLLLSLMYALFGAAIIIAAFGVVNTLALSVMERTREIGVLRAVGASRPLIRRAIRVESVVICAYGGLLGILVGIGFGAVMNHAMMGQSLWEFSVPYEIIGAALIGMVVVGVLAALWPARRASRTDILAAIGTT</sequence>
<dbReference type="InterPro" id="IPR050250">
    <property type="entry name" value="Macrolide_Exporter_MacB"/>
</dbReference>
<keyword evidence="2" id="KW-1003">Cell membrane</keyword>
<feature type="transmembrane region" description="Helical" evidence="7">
    <location>
        <begin position="784"/>
        <end position="802"/>
    </location>
</feature>
<evidence type="ECO:0000256" key="5">
    <source>
        <dbReference type="ARBA" id="ARBA00023136"/>
    </source>
</evidence>
<dbReference type="RefSeq" id="WP_173133241.1">
    <property type="nucleotide sequence ID" value="NZ_CBCSGW010000059.1"/>
</dbReference>
<evidence type="ECO:0000256" key="6">
    <source>
        <dbReference type="ARBA" id="ARBA00038076"/>
    </source>
</evidence>
<feature type="domain" description="MacB-like periplasmic core" evidence="9">
    <location>
        <begin position="17"/>
        <end position="213"/>
    </location>
</feature>
<dbReference type="Proteomes" id="UP000763557">
    <property type="component" value="Unassembled WGS sequence"/>
</dbReference>
<accession>A0ABX2F5V1</accession>
<feature type="transmembrane region" description="Helical" evidence="7">
    <location>
        <begin position="469"/>
        <end position="489"/>
    </location>
</feature>
<evidence type="ECO:0000256" key="7">
    <source>
        <dbReference type="SAM" id="Phobius"/>
    </source>
</evidence>
<feature type="transmembrane region" description="Helical" evidence="7">
    <location>
        <begin position="292"/>
        <end position="319"/>
    </location>
</feature>
<dbReference type="PANTHER" id="PTHR30572">
    <property type="entry name" value="MEMBRANE COMPONENT OF TRANSPORTER-RELATED"/>
    <property type="match status" value="1"/>
</dbReference>
<dbReference type="InterPro" id="IPR003838">
    <property type="entry name" value="ABC3_permease_C"/>
</dbReference>
<evidence type="ECO:0000256" key="1">
    <source>
        <dbReference type="ARBA" id="ARBA00004651"/>
    </source>
</evidence>
<protein>
    <submittedName>
        <fullName evidence="10">ABC transporter permease</fullName>
    </submittedName>
</protein>
<evidence type="ECO:0000313" key="11">
    <source>
        <dbReference type="Proteomes" id="UP000763557"/>
    </source>
</evidence>
<feature type="transmembrane region" description="Helical" evidence="7">
    <location>
        <begin position="692"/>
        <end position="717"/>
    </location>
</feature>
<dbReference type="Pfam" id="PF02687">
    <property type="entry name" value="FtsX"/>
    <property type="match status" value="2"/>
</dbReference>
<reference evidence="10 11" key="1">
    <citation type="submission" date="2020-01" db="EMBL/GenBank/DDBJ databases">
        <title>Kibdelosporangium persica a novel Actinomycetes from a hot desert in Iran.</title>
        <authorList>
            <person name="Safaei N."/>
            <person name="Zaburannyi N."/>
            <person name="Mueller R."/>
            <person name="Wink J."/>
        </authorList>
    </citation>
    <scope>NUCLEOTIDE SEQUENCE [LARGE SCALE GENOMIC DNA]</scope>
    <source>
        <strain evidence="10 11">4NS15</strain>
    </source>
</reference>
<comment type="similarity">
    <text evidence="6">Belongs to the ABC-4 integral membrane protein family.</text>
</comment>
<name>A0ABX2F5V1_9PSEU</name>
<evidence type="ECO:0000259" key="9">
    <source>
        <dbReference type="Pfam" id="PF12704"/>
    </source>
</evidence>
<feature type="transmembrane region" description="Helical" evidence="7">
    <location>
        <begin position="247"/>
        <end position="271"/>
    </location>
</feature>
<comment type="subcellular location">
    <subcellularLocation>
        <location evidence="1">Cell membrane</location>
        <topology evidence="1">Multi-pass membrane protein</topology>
    </subcellularLocation>
</comment>
<feature type="transmembrane region" description="Helical" evidence="7">
    <location>
        <begin position="382"/>
        <end position="402"/>
    </location>
</feature>
<evidence type="ECO:0000259" key="8">
    <source>
        <dbReference type="Pfam" id="PF02687"/>
    </source>
</evidence>
<evidence type="ECO:0000256" key="3">
    <source>
        <dbReference type="ARBA" id="ARBA00022692"/>
    </source>
</evidence>
<dbReference type="PANTHER" id="PTHR30572:SF4">
    <property type="entry name" value="ABC TRANSPORTER PERMEASE YTRF"/>
    <property type="match status" value="1"/>
</dbReference>
<keyword evidence="11" id="KW-1185">Reference proteome</keyword>
<feature type="transmembrane region" description="Helical" evidence="7">
    <location>
        <begin position="16"/>
        <end position="36"/>
    </location>
</feature>